<feature type="compositionally biased region" description="Polar residues" evidence="1">
    <location>
        <begin position="1"/>
        <end position="11"/>
    </location>
</feature>
<feature type="region of interest" description="Disordered" evidence="1">
    <location>
        <begin position="1"/>
        <end position="40"/>
    </location>
</feature>
<accession>A0A1D6I9B9</accession>
<feature type="compositionally biased region" description="Polar residues" evidence="1">
    <location>
        <begin position="20"/>
        <end position="40"/>
    </location>
</feature>
<evidence type="ECO:0000256" key="1">
    <source>
        <dbReference type="SAM" id="MobiDB-lite"/>
    </source>
</evidence>
<proteinExistence type="predicted"/>
<dbReference type="EMBL" id="CM007650">
    <property type="protein sequence ID" value="ONM56624.1"/>
    <property type="molecule type" value="Genomic_DNA"/>
</dbReference>
<reference evidence="2" key="1">
    <citation type="submission" date="2015-12" db="EMBL/GenBank/DDBJ databases">
        <title>Update maize B73 reference genome by single molecule sequencing technologies.</title>
        <authorList>
            <consortium name="Maize Genome Sequencing Project"/>
            <person name="Ware D."/>
        </authorList>
    </citation>
    <scope>NUCLEOTIDE SEQUENCE [LARGE SCALE GENOMIC DNA]</scope>
    <source>
        <tissue evidence="2">Seedling</tissue>
    </source>
</reference>
<name>A0A1D6I9B9_MAIZE</name>
<dbReference type="AlphaFoldDB" id="A0A1D6I9B9"/>
<sequence>MAQALTSSSNKGAARKSRTASHWQEKSSTSQSVHNNRQPCDCEASTSLQVLATLVSTLHSLQHANTMFVMSLLLFSCNSW</sequence>
<gene>
    <name evidence="2" type="ORF">ZEAMMB73_Zm00001d021246</name>
</gene>
<evidence type="ECO:0000313" key="2">
    <source>
        <dbReference type="EMBL" id="ONM56624.1"/>
    </source>
</evidence>
<organism evidence="2">
    <name type="scientific">Zea mays</name>
    <name type="common">Maize</name>
    <dbReference type="NCBI Taxonomy" id="4577"/>
    <lineage>
        <taxon>Eukaryota</taxon>
        <taxon>Viridiplantae</taxon>
        <taxon>Streptophyta</taxon>
        <taxon>Embryophyta</taxon>
        <taxon>Tracheophyta</taxon>
        <taxon>Spermatophyta</taxon>
        <taxon>Magnoliopsida</taxon>
        <taxon>Liliopsida</taxon>
        <taxon>Poales</taxon>
        <taxon>Poaceae</taxon>
        <taxon>PACMAD clade</taxon>
        <taxon>Panicoideae</taxon>
        <taxon>Andropogonodae</taxon>
        <taxon>Andropogoneae</taxon>
        <taxon>Tripsacinae</taxon>
        <taxon>Zea</taxon>
    </lineage>
</organism>
<protein>
    <submittedName>
        <fullName evidence="2">Ras-related protein RABA3</fullName>
    </submittedName>
</protein>